<keyword evidence="1" id="KW-0040">ANK repeat</keyword>
<dbReference type="SUPFAM" id="SSF48403">
    <property type="entry name" value="Ankyrin repeat"/>
    <property type="match status" value="1"/>
</dbReference>
<protein>
    <submittedName>
        <fullName evidence="3">Putative 26s proteasome regulatory complex subunit psmd10</fullName>
    </submittedName>
</protein>
<feature type="repeat" description="ANK" evidence="1">
    <location>
        <begin position="304"/>
        <end position="337"/>
    </location>
</feature>
<feature type="repeat" description="ANK" evidence="1">
    <location>
        <begin position="116"/>
        <end position="150"/>
    </location>
</feature>
<organism evidence="3">
    <name type="scientific">Nyssomyia neivai</name>
    <dbReference type="NCBI Taxonomy" id="330878"/>
    <lineage>
        <taxon>Eukaryota</taxon>
        <taxon>Metazoa</taxon>
        <taxon>Ecdysozoa</taxon>
        <taxon>Arthropoda</taxon>
        <taxon>Hexapoda</taxon>
        <taxon>Insecta</taxon>
        <taxon>Pterygota</taxon>
        <taxon>Neoptera</taxon>
        <taxon>Endopterygota</taxon>
        <taxon>Diptera</taxon>
        <taxon>Nematocera</taxon>
        <taxon>Psychodoidea</taxon>
        <taxon>Psychodidae</taxon>
        <taxon>Nyssomyia</taxon>
    </lineage>
</organism>
<dbReference type="Gene3D" id="1.25.40.20">
    <property type="entry name" value="Ankyrin repeat-containing domain"/>
    <property type="match status" value="2"/>
</dbReference>
<dbReference type="EMBL" id="GFDF01004174">
    <property type="protein sequence ID" value="JAV09910.1"/>
    <property type="molecule type" value="Transcribed_RNA"/>
</dbReference>
<evidence type="ECO:0000256" key="2">
    <source>
        <dbReference type="SAM" id="MobiDB-lite"/>
    </source>
</evidence>
<feature type="region of interest" description="Disordered" evidence="2">
    <location>
        <begin position="92"/>
        <end position="114"/>
    </location>
</feature>
<reference evidence="3" key="1">
    <citation type="submission" date="2016-12" db="EMBL/GenBank/DDBJ databases">
        <title>An insight into the sialome and mialome of the sand fly, Nyssomyia neivai.</title>
        <authorList>
            <person name="Sebastian V."/>
            <person name="Goulart T.M."/>
            <person name="Oliveira W."/>
            <person name="Calvo E."/>
            <person name="Oliveira L.F."/>
            <person name="Pinto M.C."/>
            <person name="Rosselino A.M."/>
            <person name="Ribeiro J.M."/>
        </authorList>
    </citation>
    <scope>NUCLEOTIDE SEQUENCE</scope>
</reference>
<dbReference type="InterPro" id="IPR002110">
    <property type="entry name" value="Ankyrin_rpt"/>
</dbReference>
<evidence type="ECO:0000256" key="1">
    <source>
        <dbReference type="PROSITE-ProRule" id="PRU00023"/>
    </source>
</evidence>
<dbReference type="Gene3D" id="1.20.890.10">
    <property type="entry name" value="cAMP-dependent protein kinase regulatory subunit, dimerization-anchoring domain"/>
    <property type="match status" value="1"/>
</dbReference>
<dbReference type="InterPro" id="IPR036770">
    <property type="entry name" value="Ankyrin_rpt-contain_sf"/>
</dbReference>
<dbReference type="CDD" id="cd22966">
    <property type="entry name" value="DD_DYDC-like"/>
    <property type="match status" value="1"/>
</dbReference>
<evidence type="ECO:0000313" key="3">
    <source>
        <dbReference type="EMBL" id="JAV09910.1"/>
    </source>
</evidence>
<dbReference type="AlphaFoldDB" id="A0A1L8DU28"/>
<sequence length="361" mass="40373">MSSTSNGNLLEIPLFRTEEGRYLATTLGDPLIKGLTEVANQRPENPISFLANYLNNFANKDNADGDSMASIKNAPNEEVTEVVVRNVIDATATEAIPSTPSPDEDDASGTFDRDEHGQSMLHFAAARSHGRNALFHLIEESGVSVTYRDELYRTARDVALQASHTANAKEFDRYVVALAARGDIDTFQAMVLDGYDHILDPKDGDGNSIISVARARGHNDLVKFLESIVDFEERREKCHSIIREGDLENLREFLASSSDAIRIIKARNYYGRTSLHIAVLKEKEDIVEYIVTNYRAAIKIGDNLERTPLHYAMGVTSVEAISRIMIKNGAKRVAKDLKGRQPSYYFMNKSDILRLQEEEHH</sequence>
<dbReference type="Pfam" id="PF05186">
    <property type="entry name" value="Dpy-30"/>
    <property type="match status" value="1"/>
</dbReference>
<dbReference type="PANTHER" id="PTHR24172:SF4">
    <property type="entry name" value="ANK_REP_REGION DOMAIN-CONTAINING PROTEIN"/>
    <property type="match status" value="1"/>
</dbReference>
<name>A0A1L8DU28_9DIPT</name>
<dbReference type="GO" id="GO:0000502">
    <property type="term" value="C:proteasome complex"/>
    <property type="evidence" value="ECO:0007669"/>
    <property type="project" value="UniProtKB-KW"/>
</dbReference>
<dbReference type="InterPro" id="IPR007858">
    <property type="entry name" value="Dpy-30_motif"/>
</dbReference>
<dbReference type="Pfam" id="PF12796">
    <property type="entry name" value="Ank_2"/>
    <property type="match status" value="1"/>
</dbReference>
<accession>A0A1L8DU28</accession>
<dbReference type="SMART" id="SM00248">
    <property type="entry name" value="ANK"/>
    <property type="match status" value="4"/>
</dbReference>
<dbReference type="PANTHER" id="PTHR24172">
    <property type="entry name" value="ANK_REP_REGION DOMAIN-CONTAINING PROTEIN"/>
    <property type="match status" value="1"/>
</dbReference>
<proteinExistence type="predicted"/>
<dbReference type="InterPro" id="IPR049630">
    <property type="entry name" value="DYDC-like_DD"/>
</dbReference>
<keyword evidence="3" id="KW-0647">Proteasome</keyword>
<dbReference type="PROSITE" id="PS50088">
    <property type="entry name" value="ANK_REPEAT"/>
    <property type="match status" value="2"/>
</dbReference>